<dbReference type="GO" id="GO:0003723">
    <property type="term" value="F:RNA binding"/>
    <property type="evidence" value="ECO:0007669"/>
    <property type="project" value="UniProtKB-KW"/>
</dbReference>
<dbReference type="Pfam" id="PF00107">
    <property type="entry name" value="ADH_zinc_N"/>
    <property type="match status" value="1"/>
</dbReference>
<keyword evidence="7" id="KW-0560">Oxidoreductase</keyword>
<dbReference type="InterPro" id="IPR013149">
    <property type="entry name" value="ADH-like_C"/>
</dbReference>
<dbReference type="GO" id="GO:0008270">
    <property type="term" value="F:zinc ion binding"/>
    <property type="evidence" value="ECO:0007669"/>
    <property type="project" value="InterPro"/>
</dbReference>
<evidence type="ECO:0000313" key="11">
    <source>
        <dbReference type="Proteomes" id="UP000189055"/>
    </source>
</evidence>
<evidence type="ECO:0000256" key="3">
    <source>
        <dbReference type="ARBA" id="ARBA00022490"/>
    </source>
</evidence>
<protein>
    <submittedName>
        <fullName evidence="10">Alcohol dehydrogenase</fullName>
    </submittedName>
</protein>
<keyword evidence="5" id="KW-0694">RNA-binding</keyword>
<evidence type="ECO:0000259" key="9">
    <source>
        <dbReference type="SMART" id="SM00829"/>
    </source>
</evidence>
<comment type="subcellular location">
    <subcellularLocation>
        <location evidence="1">Cytoplasm</location>
    </subcellularLocation>
</comment>
<dbReference type="PANTHER" id="PTHR44154">
    <property type="entry name" value="QUINONE OXIDOREDUCTASE"/>
    <property type="match status" value="1"/>
</dbReference>
<dbReference type="PROSITE" id="PS01162">
    <property type="entry name" value="QOR_ZETA_CRYSTAL"/>
    <property type="match status" value="1"/>
</dbReference>
<keyword evidence="8" id="KW-0479">Metal-binding</keyword>
<feature type="domain" description="Enoyl reductase (ER)" evidence="9">
    <location>
        <begin position="10"/>
        <end position="338"/>
    </location>
</feature>
<evidence type="ECO:0000256" key="6">
    <source>
        <dbReference type="ARBA" id="ARBA00022990"/>
    </source>
</evidence>
<dbReference type="InterPro" id="IPR002364">
    <property type="entry name" value="Quin_OxRdtase/zeta-crystal_CS"/>
</dbReference>
<dbReference type="RefSeq" id="WP_077930868.1">
    <property type="nucleotide sequence ID" value="NZ_CP014687.1"/>
</dbReference>
<dbReference type="EMBL" id="CP014687">
    <property type="protein sequence ID" value="AQT05066.1"/>
    <property type="molecule type" value="Genomic_DNA"/>
</dbReference>
<proteinExistence type="inferred from homology"/>
<evidence type="ECO:0000256" key="2">
    <source>
        <dbReference type="ARBA" id="ARBA00011881"/>
    </source>
</evidence>
<comment type="similarity">
    <text evidence="8">Belongs to the zinc-containing alcohol dehydrogenase family.</text>
</comment>
<dbReference type="InterPro" id="IPR036291">
    <property type="entry name" value="NAD(P)-bd_dom_sf"/>
</dbReference>
<dbReference type="InterPro" id="IPR002328">
    <property type="entry name" value="ADH_Zn_CS"/>
</dbReference>
<comment type="cofactor">
    <cofactor evidence="8">
        <name>Zn(2+)</name>
        <dbReference type="ChEBI" id="CHEBI:29105"/>
    </cofactor>
</comment>
<organism evidence="10 11">
    <name type="scientific">Acetobacter persici</name>
    <dbReference type="NCBI Taxonomy" id="1076596"/>
    <lineage>
        <taxon>Bacteria</taxon>
        <taxon>Pseudomonadati</taxon>
        <taxon>Pseudomonadota</taxon>
        <taxon>Alphaproteobacteria</taxon>
        <taxon>Acetobacterales</taxon>
        <taxon>Acetobacteraceae</taxon>
        <taxon>Acetobacter</taxon>
    </lineage>
</organism>
<dbReference type="GO" id="GO:0005737">
    <property type="term" value="C:cytoplasm"/>
    <property type="evidence" value="ECO:0007669"/>
    <property type="project" value="UniProtKB-SubCell"/>
</dbReference>
<gene>
    <name evidence="10" type="ORF">A0U91_09345</name>
</gene>
<dbReference type="InterPro" id="IPR013154">
    <property type="entry name" value="ADH-like_N"/>
</dbReference>
<evidence type="ECO:0000256" key="1">
    <source>
        <dbReference type="ARBA" id="ARBA00004496"/>
    </source>
</evidence>
<dbReference type="STRING" id="1076596.A0U91_09345"/>
<comment type="subunit">
    <text evidence="2">Homotetramer.</text>
</comment>
<dbReference type="Proteomes" id="UP000189055">
    <property type="component" value="Chromosome"/>
</dbReference>
<dbReference type="InterPro" id="IPR020843">
    <property type="entry name" value="ER"/>
</dbReference>
<dbReference type="AlphaFoldDB" id="A0A1U9LF26"/>
<dbReference type="Gene3D" id="3.90.180.10">
    <property type="entry name" value="Medium-chain alcohol dehydrogenases, catalytic domain"/>
    <property type="match status" value="1"/>
</dbReference>
<keyword evidence="8" id="KW-0862">Zinc</keyword>
<accession>A0A1U9LF26</accession>
<name>A0A1U9LF26_9PROT</name>
<dbReference type="PANTHER" id="PTHR44154:SF1">
    <property type="entry name" value="QUINONE OXIDOREDUCTASE"/>
    <property type="match status" value="1"/>
</dbReference>
<evidence type="ECO:0000256" key="7">
    <source>
        <dbReference type="ARBA" id="ARBA00023002"/>
    </source>
</evidence>
<dbReference type="InterPro" id="IPR011032">
    <property type="entry name" value="GroES-like_sf"/>
</dbReference>
<evidence type="ECO:0000256" key="4">
    <source>
        <dbReference type="ARBA" id="ARBA00022857"/>
    </source>
</evidence>
<keyword evidence="3" id="KW-0963">Cytoplasm</keyword>
<dbReference type="SUPFAM" id="SSF50129">
    <property type="entry name" value="GroES-like"/>
    <property type="match status" value="1"/>
</dbReference>
<dbReference type="GO" id="GO:0016616">
    <property type="term" value="F:oxidoreductase activity, acting on the CH-OH group of donors, NAD or NADP as acceptor"/>
    <property type="evidence" value="ECO:0007669"/>
    <property type="project" value="UniProtKB-ARBA"/>
</dbReference>
<evidence type="ECO:0000256" key="5">
    <source>
        <dbReference type="ARBA" id="ARBA00022884"/>
    </source>
</evidence>
<dbReference type="Pfam" id="PF08240">
    <property type="entry name" value="ADH_N"/>
    <property type="match status" value="1"/>
</dbReference>
<sequence>MKAIILSDFGGPSQLRLEDVPTPEAGAHDVLVQVEAAGVCHHDLLHRAGKLAGAPKGVILGHEVAGRVVETGAAVTTLRVGDRITGYQRRFCGQCRDCLRGRQDLCRAVSLPAVDTEGAYAQYIRLPAVSAIRIPDNVTFQQAALASCPIGTAMRALVSQAGLTAGETVLVNGASGGLGVHQIQIARALGAQVIAVTGDPAKASRLEELGASSVIVAPDGNYSAAVWNQTGKRGVDVAMENLGLTLPQTLRATGMGGRIVVLGNIAPAPVEVSPGLLIGRRLRVQGSGSATLDEVSQSLAMISAGLVRPQIDRVMPFTQAAQAHALLEARQVNGRIILSGW</sequence>
<keyword evidence="6" id="KW-0007">Acetylation</keyword>
<dbReference type="InterPro" id="IPR051603">
    <property type="entry name" value="Zinc-ADH_QOR/CCCR"/>
</dbReference>
<evidence type="ECO:0000313" key="10">
    <source>
        <dbReference type="EMBL" id="AQT05066.1"/>
    </source>
</evidence>
<evidence type="ECO:0000256" key="8">
    <source>
        <dbReference type="RuleBase" id="RU361277"/>
    </source>
</evidence>
<dbReference type="SUPFAM" id="SSF51735">
    <property type="entry name" value="NAD(P)-binding Rossmann-fold domains"/>
    <property type="match status" value="1"/>
</dbReference>
<dbReference type="SMART" id="SM00829">
    <property type="entry name" value="PKS_ER"/>
    <property type="match status" value="1"/>
</dbReference>
<reference evidence="10 11" key="1">
    <citation type="submission" date="2016-03" db="EMBL/GenBank/DDBJ databases">
        <title>Acetic acid bacteria sequencing.</title>
        <authorList>
            <person name="Brandt J."/>
            <person name="Jakob F."/>
            <person name="Vogel R.F."/>
        </authorList>
    </citation>
    <scope>NUCLEOTIDE SEQUENCE [LARGE SCALE GENOMIC DNA]</scope>
    <source>
        <strain evidence="10 11">TMW2.1084</strain>
    </source>
</reference>
<dbReference type="PROSITE" id="PS00059">
    <property type="entry name" value="ADH_ZINC"/>
    <property type="match status" value="1"/>
</dbReference>
<dbReference type="KEGG" id="aper:A0U91_09345"/>
<keyword evidence="4" id="KW-0521">NADP</keyword>